<evidence type="ECO:0000256" key="1">
    <source>
        <dbReference type="ARBA" id="ARBA00022448"/>
    </source>
</evidence>
<dbReference type="Proteomes" id="UP001413721">
    <property type="component" value="Unassembled WGS sequence"/>
</dbReference>
<dbReference type="PIRSF" id="PIRSF000027">
    <property type="entry name" value="Cytc_c_prime"/>
    <property type="match status" value="1"/>
</dbReference>
<evidence type="ECO:0000256" key="4">
    <source>
        <dbReference type="ARBA" id="ARBA00022982"/>
    </source>
</evidence>
<dbReference type="Gene3D" id="1.20.120.10">
    <property type="entry name" value="Cytochrome c/b562"/>
    <property type="match status" value="1"/>
</dbReference>
<gene>
    <name evidence="7" type="ORF">WG926_12940</name>
</gene>
<reference evidence="7 8" key="1">
    <citation type="submission" date="2024-03" db="EMBL/GenBank/DDBJ databases">
        <title>High-quality draft genome sequencing of Tistrella sp. BH-R2-4.</title>
        <authorList>
            <person name="Dong C."/>
        </authorList>
    </citation>
    <scope>NUCLEOTIDE SEQUENCE [LARGE SCALE GENOMIC DNA]</scope>
    <source>
        <strain evidence="7 8">BH-R2-4</strain>
    </source>
</reference>
<keyword evidence="6" id="KW-0732">Signal</keyword>
<feature type="chain" id="PRO_5047260984" evidence="6">
    <location>
        <begin position="31"/>
        <end position="153"/>
    </location>
</feature>
<dbReference type="InterPro" id="IPR015984">
    <property type="entry name" value="Cyt_c_prime_subgr"/>
</dbReference>
<keyword evidence="8" id="KW-1185">Reference proteome</keyword>
<keyword evidence="1" id="KW-0813">Transport</keyword>
<accession>A0ABU9YK65</accession>
<keyword evidence="4" id="KW-0249">Electron transport</keyword>
<organism evidence="7 8">
    <name type="scientific">Tistrella arctica</name>
    <dbReference type="NCBI Taxonomy" id="3133430"/>
    <lineage>
        <taxon>Bacteria</taxon>
        <taxon>Pseudomonadati</taxon>
        <taxon>Pseudomonadota</taxon>
        <taxon>Alphaproteobacteria</taxon>
        <taxon>Geminicoccales</taxon>
        <taxon>Geminicoccaceae</taxon>
        <taxon>Tistrella</taxon>
    </lineage>
</organism>
<proteinExistence type="predicted"/>
<evidence type="ECO:0000256" key="5">
    <source>
        <dbReference type="ARBA" id="ARBA00023004"/>
    </source>
</evidence>
<comment type="caution">
    <text evidence="7">The sequence shown here is derived from an EMBL/GenBank/DDBJ whole genome shotgun (WGS) entry which is preliminary data.</text>
</comment>
<dbReference type="EMBL" id="JBBKTW010000004">
    <property type="protein sequence ID" value="MEN2989214.1"/>
    <property type="molecule type" value="Genomic_DNA"/>
</dbReference>
<protein>
    <submittedName>
        <fullName evidence="7">Cytochrome c</fullName>
    </submittedName>
</protein>
<sequence>MKLTTRIGAACALALTLAAGIAAYGPDARAQTDVIEQRQDGFQAIRKQLGAVKSTVESGGPADAVVAPAEAIAAYAARIPGLFPQGSETGGDTKALATVWSDRTGFEAHASDLETKALALAEAGRSGDMAAVGAAFGAVGKSCGACHQDYRGK</sequence>
<dbReference type="SUPFAM" id="SSF47175">
    <property type="entry name" value="Cytochromes"/>
    <property type="match status" value="1"/>
</dbReference>
<dbReference type="RefSeq" id="WP_345933961.1">
    <property type="nucleotide sequence ID" value="NZ_JBBKTV010000006.1"/>
</dbReference>
<dbReference type="InterPro" id="IPR010980">
    <property type="entry name" value="Cyt_c/b562"/>
</dbReference>
<keyword evidence="5" id="KW-0408">Iron</keyword>
<feature type="signal peptide" evidence="6">
    <location>
        <begin position="1"/>
        <end position="30"/>
    </location>
</feature>
<keyword evidence="2" id="KW-0349">Heme</keyword>
<evidence type="ECO:0000313" key="7">
    <source>
        <dbReference type="EMBL" id="MEN2989214.1"/>
    </source>
</evidence>
<dbReference type="PROSITE" id="PS51009">
    <property type="entry name" value="CYTCII"/>
    <property type="match status" value="1"/>
</dbReference>
<evidence type="ECO:0000256" key="2">
    <source>
        <dbReference type="ARBA" id="ARBA00022617"/>
    </source>
</evidence>
<dbReference type="Pfam" id="PF01322">
    <property type="entry name" value="Cytochrom_C_2"/>
    <property type="match status" value="1"/>
</dbReference>
<dbReference type="InterPro" id="IPR012127">
    <property type="entry name" value="Cyt_c_prime"/>
</dbReference>
<evidence type="ECO:0000256" key="3">
    <source>
        <dbReference type="ARBA" id="ARBA00022723"/>
    </source>
</evidence>
<evidence type="ECO:0000313" key="8">
    <source>
        <dbReference type="Proteomes" id="UP001413721"/>
    </source>
</evidence>
<dbReference type="PRINTS" id="PR00608">
    <property type="entry name" value="CYTCHROMECII"/>
</dbReference>
<dbReference type="InterPro" id="IPR002321">
    <property type="entry name" value="Cyt_c_II"/>
</dbReference>
<keyword evidence="3" id="KW-0479">Metal-binding</keyword>
<evidence type="ECO:0000256" key="6">
    <source>
        <dbReference type="SAM" id="SignalP"/>
    </source>
</evidence>
<name>A0ABU9YK65_9PROT</name>